<reference evidence="13" key="3">
    <citation type="submission" date="2025-09" db="UniProtKB">
        <authorList>
            <consortium name="Ensembl"/>
        </authorList>
    </citation>
    <scope>IDENTIFICATION</scope>
</reference>
<evidence type="ECO:0000256" key="6">
    <source>
        <dbReference type="ARBA" id="ARBA00022737"/>
    </source>
</evidence>
<feature type="domain" description="RRM" evidence="12">
    <location>
        <begin position="94"/>
        <end position="173"/>
    </location>
</feature>
<comment type="similarity">
    <text evidence="3">Belongs to the RRM TRSPAP family.</text>
</comment>
<dbReference type="GO" id="GO:0005737">
    <property type="term" value="C:cytoplasm"/>
    <property type="evidence" value="ECO:0007669"/>
    <property type="project" value="UniProtKB-SubCell"/>
</dbReference>
<dbReference type="GO" id="GO:0005634">
    <property type="term" value="C:nucleus"/>
    <property type="evidence" value="ECO:0007669"/>
    <property type="project" value="UniProtKB-SubCell"/>
</dbReference>
<dbReference type="GeneID" id="108413865"/>
<dbReference type="Pfam" id="PF17654">
    <property type="entry name" value="Trnau1ap"/>
    <property type="match status" value="1"/>
</dbReference>
<feature type="domain" description="RRM" evidence="12">
    <location>
        <begin position="2"/>
        <end position="85"/>
    </location>
</feature>
<dbReference type="InterPro" id="IPR000504">
    <property type="entry name" value="RRM_dom"/>
</dbReference>
<evidence type="ECO:0000256" key="1">
    <source>
        <dbReference type="ARBA" id="ARBA00004123"/>
    </source>
</evidence>
<evidence type="ECO:0000256" key="9">
    <source>
        <dbReference type="ARBA" id="ARBA00023242"/>
    </source>
</evidence>
<organism evidence="13 14">
    <name type="scientific">Pygocentrus nattereri</name>
    <name type="common">Red-bellied piranha</name>
    <dbReference type="NCBI Taxonomy" id="42514"/>
    <lineage>
        <taxon>Eukaryota</taxon>
        <taxon>Metazoa</taxon>
        <taxon>Chordata</taxon>
        <taxon>Craniata</taxon>
        <taxon>Vertebrata</taxon>
        <taxon>Euteleostomi</taxon>
        <taxon>Actinopterygii</taxon>
        <taxon>Neopterygii</taxon>
        <taxon>Teleostei</taxon>
        <taxon>Ostariophysi</taxon>
        <taxon>Characiformes</taxon>
        <taxon>Characoidei</taxon>
        <taxon>Pygocentrus</taxon>
    </lineage>
</organism>
<proteinExistence type="inferred from homology"/>
<evidence type="ECO:0000256" key="5">
    <source>
        <dbReference type="ARBA" id="ARBA00022490"/>
    </source>
</evidence>
<dbReference type="AlphaFoldDB" id="A0A3B4EF10"/>
<dbReference type="Gene3D" id="3.30.70.330">
    <property type="match status" value="2"/>
</dbReference>
<dbReference type="OMA" id="GYSKCCG"/>
<comment type="subcellular location">
    <subcellularLocation>
        <location evidence="2">Cytoplasm</location>
    </subcellularLocation>
    <subcellularLocation>
        <location evidence="1">Nucleus</location>
    </subcellularLocation>
</comment>
<dbReference type="InterPro" id="IPR040434">
    <property type="entry name" value="TSAP1"/>
</dbReference>
<dbReference type="FunFam" id="3.30.70.330:FF:000159">
    <property type="entry name" value="tRNA selenocysteine 1-associated protein 1"/>
    <property type="match status" value="1"/>
</dbReference>
<reference evidence="13 14" key="1">
    <citation type="submission" date="2020-10" db="EMBL/GenBank/DDBJ databases">
        <title>Pygocentrus nattereri (red-bellied piranha) genome, fPygNat1, primary haplotype.</title>
        <authorList>
            <person name="Myers G."/>
            <person name="Meyer A."/>
            <person name="Karagic N."/>
            <person name="Pippel M."/>
            <person name="Winkler S."/>
            <person name="Tracey A."/>
            <person name="Wood J."/>
            <person name="Formenti G."/>
            <person name="Howe K."/>
            <person name="Fedrigo O."/>
            <person name="Jarvis E.D."/>
        </authorList>
    </citation>
    <scope>NUCLEOTIDE SEQUENCE [LARGE SCALE GENOMIC DNA]</scope>
</reference>
<dbReference type="SMART" id="SM00360">
    <property type="entry name" value="RRM"/>
    <property type="match status" value="2"/>
</dbReference>
<keyword evidence="5" id="KW-0963">Cytoplasm</keyword>
<sequence length="306" mass="35142">MSSLWMGNLEASMDEAFIRRAFAALGETVTRVRLIRDKLSGDPAGYCFVEFADEATAERCLRRVNGKPLPGAAPPKRFKLNRATFSRQESSPTFSLFVSDLSPDVDDGMLYEFFCIHFPSCCSGKIVLDSNSDSKCCGFVSFTSQRDQRRALSEFQGAIGLGKKPLRLHLATSKPSKREHTEDQTQFYNTENYAENQCYLYQFYIQQYSNYYSGYYHSTVDYDPYTHCYWDAVQSCEEVQDADLEYPNMELDVVELNRRFMEKSEELYDALIGCYCQPPESWDGISCSVMSCLPEPVYEYGDTEWQ</sequence>
<dbReference type="Pfam" id="PF00076">
    <property type="entry name" value="RRM_1"/>
    <property type="match status" value="2"/>
</dbReference>
<dbReference type="STRING" id="42514.ENSPNAP00000035117"/>
<dbReference type="GeneTree" id="ENSGT00940000156139"/>
<dbReference type="Ensembl" id="ENSPNAT00000027699.2">
    <property type="protein sequence ID" value="ENSPNAP00000035117.1"/>
    <property type="gene ID" value="ENSPNAG00000024905.2"/>
</dbReference>
<dbReference type="PROSITE" id="PS50102">
    <property type="entry name" value="RRM"/>
    <property type="match status" value="2"/>
</dbReference>
<dbReference type="GO" id="GO:0000049">
    <property type="term" value="F:tRNA binding"/>
    <property type="evidence" value="ECO:0007669"/>
    <property type="project" value="TreeGrafter"/>
</dbReference>
<reference evidence="13" key="2">
    <citation type="submission" date="2025-08" db="UniProtKB">
        <authorList>
            <consortium name="Ensembl"/>
        </authorList>
    </citation>
    <scope>IDENTIFICATION</scope>
</reference>
<evidence type="ECO:0000313" key="13">
    <source>
        <dbReference type="Ensembl" id="ENSPNAP00000035117.1"/>
    </source>
</evidence>
<keyword evidence="9" id="KW-0539">Nucleus</keyword>
<evidence type="ECO:0000256" key="11">
    <source>
        <dbReference type="PROSITE-ProRule" id="PRU00176"/>
    </source>
</evidence>
<evidence type="ECO:0000256" key="3">
    <source>
        <dbReference type="ARBA" id="ARBA00008920"/>
    </source>
</evidence>
<evidence type="ECO:0000259" key="12">
    <source>
        <dbReference type="PROSITE" id="PS50102"/>
    </source>
</evidence>
<dbReference type="Proteomes" id="UP001501920">
    <property type="component" value="Chromosome 1"/>
</dbReference>
<evidence type="ECO:0000313" key="14">
    <source>
        <dbReference type="Proteomes" id="UP001501920"/>
    </source>
</evidence>
<dbReference type="OrthoDB" id="446113at2759"/>
<evidence type="ECO:0000256" key="2">
    <source>
        <dbReference type="ARBA" id="ARBA00004496"/>
    </source>
</evidence>
<name>A0A3B4EF10_PYGNA</name>
<dbReference type="CTD" id="553636"/>
<keyword evidence="8" id="KW-0648">Protein biosynthesis</keyword>
<dbReference type="RefSeq" id="XP_017542051.1">
    <property type="nucleotide sequence ID" value="XM_017686562.2"/>
</dbReference>
<dbReference type="CDD" id="cd12610">
    <property type="entry name" value="RRM1_SECp43"/>
    <property type="match status" value="1"/>
</dbReference>
<dbReference type="PANTHER" id="PTHR37457:SF2">
    <property type="entry name" value="TRNA SELENOCYSTEINE 1-ASSOCIATED PROTEIN 1"/>
    <property type="match status" value="1"/>
</dbReference>
<dbReference type="InterPro" id="IPR035979">
    <property type="entry name" value="RBD_domain_sf"/>
</dbReference>
<dbReference type="GO" id="GO:0001514">
    <property type="term" value="P:selenocysteine incorporation"/>
    <property type="evidence" value="ECO:0007669"/>
    <property type="project" value="TreeGrafter"/>
</dbReference>
<evidence type="ECO:0000256" key="8">
    <source>
        <dbReference type="ARBA" id="ARBA00022917"/>
    </source>
</evidence>
<keyword evidence="6" id="KW-0677">Repeat</keyword>
<dbReference type="InterPro" id="IPR041085">
    <property type="entry name" value="TSAP1_C"/>
</dbReference>
<evidence type="ECO:0000256" key="4">
    <source>
        <dbReference type="ARBA" id="ARBA00016598"/>
    </source>
</evidence>
<accession>A0A3B4EF10</accession>
<dbReference type="PANTHER" id="PTHR37457">
    <property type="entry name" value="TRNA SELENOCYSTEINE 1-ASSOCIATED PROTEIN 1-RELATED"/>
    <property type="match status" value="1"/>
</dbReference>
<dbReference type="InterPro" id="IPR012677">
    <property type="entry name" value="Nucleotide-bd_a/b_plait_sf"/>
</dbReference>
<keyword evidence="14" id="KW-1185">Reference proteome</keyword>
<protein>
    <recommendedName>
        <fullName evidence="4">tRNA selenocysteine 1-associated protein 1</fullName>
    </recommendedName>
    <alternativeName>
        <fullName evidence="10">tRNA selenocysteine-associated protein 1</fullName>
    </alternativeName>
</protein>
<evidence type="ECO:0000256" key="10">
    <source>
        <dbReference type="ARBA" id="ARBA00033477"/>
    </source>
</evidence>
<dbReference type="SUPFAM" id="SSF54928">
    <property type="entry name" value="RNA-binding domain, RBD"/>
    <property type="match status" value="1"/>
</dbReference>
<evidence type="ECO:0000256" key="7">
    <source>
        <dbReference type="ARBA" id="ARBA00022884"/>
    </source>
</evidence>
<keyword evidence="7 11" id="KW-0694">RNA-binding</keyword>